<dbReference type="Pfam" id="PF12696">
    <property type="entry name" value="TraG-D_C"/>
    <property type="match status" value="1"/>
</dbReference>
<comment type="caution">
    <text evidence="2">The sequence shown here is derived from an EMBL/GenBank/DDBJ whole genome shotgun (WGS) entry which is preliminary data.</text>
</comment>
<dbReference type="Proteomes" id="UP000318833">
    <property type="component" value="Unassembled WGS sequence"/>
</dbReference>
<keyword evidence="3" id="KW-1185">Reference proteome</keyword>
<accession>A0A554VCH7</accession>
<name>A0A554VCH7_9FLAO</name>
<organism evidence="2 3">
    <name type="scientific">Aquimarina algiphila</name>
    <dbReference type="NCBI Taxonomy" id="2047982"/>
    <lineage>
        <taxon>Bacteria</taxon>
        <taxon>Pseudomonadati</taxon>
        <taxon>Bacteroidota</taxon>
        <taxon>Flavobacteriia</taxon>
        <taxon>Flavobacteriales</taxon>
        <taxon>Flavobacteriaceae</taxon>
        <taxon>Aquimarina</taxon>
    </lineage>
</organism>
<dbReference type="InterPro" id="IPR027417">
    <property type="entry name" value="P-loop_NTPase"/>
</dbReference>
<proteinExistence type="predicted"/>
<evidence type="ECO:0000313" key="2">
    <source>
        <dbReference type="EMBL" id="TSE04390.1"/>
    </source>
</evidence>
<evidence type="ECO:0000259" key="1">
    <source>
        <dbReference type="Pfam" id="PF12696"/>
    </source>
</evidence>
<dbReference type="OrthoDB" id="179860at2"/>
<dbReference type="InterPro" id="IPR032689">
    <property type="entry name" value="TraG-D_C"/>
</dbReference>
<reference evidence="2 3" key="1">
    <citation type="submission" date="2019-07" db="EMBL/GenBank/DDBJ databases">
        <title>The draft genome sequence of Aquimarina algiphila M91.</title>
        <authorList>
            <person name="Meng X."/>
        </authorList>
    </citation>
    <scope>NUCLEOTIDE SEQUENCE [LARGE SCALE GENOMIC DNA]</scope>
    <source>
        <strain evidence="2 3">M91</strain>
    </source>
</reference>
<dbReference type="SUPFAM" id="SSF52540">
    <property type="entry name" value="P-loop containing nucleoside triphosphate hydrolases"/>
    <property type="match status" value="1"/>
</dbReference>
<protein>
    <recommendedName>
        <fullName evidence="1">TraD/TraG TraM recognition site domain-containing protein</fullName>
    </recommendedName>
</protein>
<dbReference type="RefSeq" id="WP_143918567.1">
    <property type="nucleotide sequence ID" value="NZ_CANMXV010000057.1"/>
</dbReference>
<dbReference type="EMBL" id="VLNR01000082">
    <property type="protein sequence ID" value="TSE04390.1"/>
    <property type="molecule type" value="Genomic_DNA"/>
</dbReference>
<sequence length="474" mass="53263">MKQQLEPLVERPLDAVIQQYGQEHITARDLANNTIILGSPGSGKTSGVLSSLITGAMTASPVMGGLFNTAKQDDLPSILKPITYANRLSDSIIINALGEFRLNWLEYARKQTPEGSNEAITVLEMFRTFSEMVNKSATVSKDPFWQTHVDKFCLAAITLLIYAKVSLSVKKMIQILHSMPKNTDDISDDNFISHSQFMYYLNLAMENPESEDNEEFDQCVSYFLDEMTQVDQRTSSNIVASIHATLFPASIGLMAKLLDDVESNFSMDMTFDGKIIIIDLPSSVYHEQGNLVTSMLMYLWQKDVMKRDLSKNNRAVFCFTDEAQLTINKQTVAFSSVCRSQQAMCIYASQSLAAIKVRLGPQSDHLLDQFINNCGNIYMLSSTNPETLKLFSNLVGKDYEMRMGFNTGMGAGKHSANASEDYRYILPEKEFRLLATGGPRNNYVVESIFVSSGRIFNEDQTYLRVAFDQKMLER</sequence>
<dbReference type="AlphaFoldDB" id="A0A554VCH7"/>
<evidence type="ECO:0000313" key="3">
    <source>
        <dbReference type="Proteomes" id="UP000318833"/>
    </source>
</evidence>
<feature type="domain" description="TraD/TraG TraM recognition site" evidence="1">
    <location>
        <begin position="316"/>
        <end position="433"/>
    </location>
</feature>
<dbReference type="Gene3D" id="3.40.50.300">
    <property type="entry name" value="P-loop containing nucleotide triphosphate hydrolases"/>
    <property type="match status" value="1"/>
</dbReference>
<gene>
    <name evidence="2" type="ORF">FOF46_26555</name>
</gene>